<dbReference type="InterPro" id="IPR037185">
    <property type="entry name" value="EmrE-like"/>
</dbReference>
<name>A0A543L2M8_9BURK</name>
<keyword evidence="4 6" id="KW-1133">Transmembrane helix</keyword>
<feature type="transmembrane region" description="Helical" evidence="6">
    <location>
        <begin position="263"/>
        <end position="285"/>
    </location>
</feature>
<feature type="domain" description="EamA" evidence="7">
    <location>
        <begin position="14"/>
        <end position="149"/>
    </location>
</feature>
<dbReference type="SUPFAM" id="SSF103481">
    <property type="entry name" value="Multidrug resistance efflux transporter EmrE"/>
    <property type="match status" value="2"/>
</dbReference>
<evidence type="ECO:0000313" key="9">
    <source>
        <dbReference type="Proteomes" id="UP000316993"/>
    </source>
</evidence>
<accession>A0A543L2M8</accession>
<dbReference type="AlphaFoldDB" id="A0A543L2M8"/>
<dbReference type="GO" id="GO:0016020">
    <property type="term" value="C:membrane"/>
    <property type="evidence" value="ECO:0007669"/>
    <property type="project" value="UniProtKB-SubCell"/>
</dbReference>
<comment type="caution">
    <text evidence="8">The sequence shown here is derived from an EMBL/GenBank/DDBJ whole genome shotgun (WGS) entry which is preliminary data.</text>
</comment>
<feature type="transmembrane region" description="Helical" evidence="6">
    <location>
        <begin position="47"/>
        <end position="64"/>
    </location>
</feature>
<evidence type="ECO:0000256" key="6">
    <source>
        <dbReference type="SAM" id="Phobius"/>
    </source>
</evidence>
<feature type="domain" description="EamA" evidence="7">
    <location>
        <begin position="173"/>
        <end position="310"/>
    </location>
</feature>
<dbReference type="Proteomes" id="UP000316993">
    <property type="component" value="Unassembled WGS sequence"/>
</dbReference>
<comment type="subcellular location">
    <subcellularLocation>
        <location evidence="1">Membrane</location>
        <topology evidence="1">Multi-pass membrane protein</topology>
    </subcellularLocation>
</comment>
<keyword evidence="5 6" id="KW-0472">Membrane</keyword>
<dbReference type="PANTHER" id="PTHR32322:SF2">
    <property type="entry name" value="EAMA DOMAIN-CONTAINING PROTEIN"/>
    <property type="match status" value="1"/>
</dbReference>
<dbReference type="InterPro" id="IPR000620">
    <property type="entry name" value="EamA_dom"/>
</dbReference>
<feature type="transmembrane region" description="Helical" evidence="6">
    <location>
        <begin position="15"/>
        <end position="35"/>
    </location>
</feature>
<protein>
    <submittedName>
        <fullName evidence="8">Putative membrane protein</fullName>
    </submittedName>
</protein>
<evidence type="ECO:0000256" key="2">
    <source>
        <dbReference type="ARBA" id="ARBA00007362"/>
    </source>
</evidence>
<evidence type="ECO:0000256" key="1">
    <source>
        <dbReference type="ARBA" id="ARBA00004141"/>
    </source>
</evidence>
<dbReference type="Pfam" id="PF00892">
    <property type="entry name" value="EamA"/>
    <property type="match status" value="2"/>
</dbReference>
<gene>
    <name evidence="8" type="ORF">BDD18_3509</name>
</gene>
<proteinExistence type="inferred from homology"/>
<keyword evidence="3 6" id="KW-0812">Transmembrane</keyword>
<reference evidence="8 9" key="1">
    <citation type="submission" date="2019-06" db="EMBL/GenBank/DDBJ databases">
        <title>Genomic Encyclopedia of Archaeal and Bacterial Type Strains, Phase II (KMG-II): from individual species to whole genera.</title>
        <authorList>
            <person name="Goeker M."/>
        </authorList>
    </citation>
    <scope>NUCLEOTIDE SEQUENCE [LARGE SCALE GENOMIC DNA]</scope>
    <source>
        <strain evidence="8 9">DSM 7270</strain>
    </source>
</reference>
<feature type="transmembrane region" description="Helical" evidence="6">
    <location>
        <begin position="134"/>
        <end position="153"/>
    </location>
</feature>
<evidence type="ECO:0000256" key="4">
    <source>
        <dbReference type="ARBA" id="ARBA00022989"/>
    </source>
</evidence>
<organism evidence="8 9">
    <name type="scientific">Acidovorax temperans</name>
    <dbReference type="NCBI Taxonomy" id="80878"/>
    <lineage>
        <taxon>Bacteria</taxon>
        <taxon>Pseudomonadati</taxon>
        <taxon>Pseudomonadota</taxon>
        <taxon>Betaproteobacteria</taxon>
        <taxon>Burkholderiales</taxon>
        <taxon>Comamonadaceae</taxon>
        <taxon>Acidovorax</taxon>
    </lineage>
</organism>
<feature type="transmembrane region" description="Helical" evidence="6">
    <location>
        <begin position="76"/>
        <end position="99"/>
    </location>
</feature>
<evidence type="ECO:0000259" key="7">
    <source>
        <dbReference type="Pfam" id="PF00892"/>
    </source>
</evidence>
<evidence type="ECO:0000313" key="8">
    <source>
        <dbReference type="EMBL" id="TQN01540.1"/>
    </source>
</evidence>
<evidence type="ECO:0000256" key="3">
    <source>
        <dbReference type="ARBA" id="ARBA00022692"/>
    </source>
</evidence>
<comment type="similarity">
    <text evidence="2">Belongs to the EamA transporter family.</text>
</comment>
<feature type="transmembrane region" description="Helical" evidence="6">
    <location>
        <begin position="238"/>
        <end position="257"/>
    </location>
</feature>
<feature type="transmembrane region" description="Helical" evidence="6">
    <location>
        <begin position="111"/>
        <end position="128"/>
    </location>
</feature>
<dbReference type="RefSeq" id="WP_142084738.1">
    <property type="nucleotide sequence ID" value="NZ_VFPV01000003.1"/>
</dbReference>
<feature type="transmembrane region" description="Helical" evidence="6">
    <location>
        <begin position="292"/>
        <end position="310"/>
    </location>
</feature>
<sequence>MSAPAWSSWLPPESLALLAAATWATASLFSAAASARMGAFAFTRWRMVFAALLLWGMALATGQWRSLWSDGGSAAWQAIGLLVLSGVIGIFVGDTALFACMNRLGPRRSGLLFATHSLFTVVLAALFLDESLKGWAVPGGVLLVGGVMAAIALGRREGAAHRLEATQGQLAAGVALGLLSALGQSVGTLVLKPAMAAGLDPVAASAVRMTAGFACHALLWCTGLQMARVQSALQWRDLAYTFASATLAMALGMTLILKALQHGSAGLVGMLSSVSPVLLLPLLWWRTGQRPAWGAWLGAAMAVVGCALILA</sequence>
<dbReference type="InterPro" id="IPR050638">
    <property type="entry name" value="AA-Vitamin_Transporters"/>
</dbReference>
<evidence type="ECO:0000256" key="5">
    <source>
        <dbReference type="ARBA" id="ARBA00023136"/>
    </source>
</evidence>
<dbReference type="PANTHER" id="PTHR32322">
    <property type="entry name" value="INNER MEMBRANE TRANSPORTER"/>
    <property type="match status" value="1"/>
</dbReference>
<dbReference type="EMBL" id="VFPV01000003">
    <property type="protein sequence ID" value="TQN01540.1"/>
    <property type="molecule type" value="Genomic_DNA"/>
</dbReference>